<name>A0ABP6SQZ0_9ACTN</name>
<dbReference type="InterPro" id="IPR009297">
    <property type="entry name" value="DUF952"/>
</dbReference>
<comment type="caution">
    <text evidence="1">The sequence shown here is derived from an EMBL/GenBank/DDBJ whole genome shotgun (WGS) entry which is preliminary data.</text>
</comment>
<dbReference type="SUPFAM" id="SSF56399">
    <property type="entry name" value="ADP-ribosylation"/>
    <property type="match status" value="1"/>
</dbReference>
<dbReference type="Pfam" id="PF06108">
    <property type="entry name" value="DUF952"/>
    <property type="match status" value="1"/>
</dbReference>
<evidence type="ECO:0000313" key="2">
    <source>
        <dbReference type="Proteomes" id="UP001501676"/>
    </source>
</evidence>
<organism evidence="1 2">
    <name type="scientific">Cryptosporangium minutisporangium</name>
    <dbReference type="NCBI Taxonomy" id="113569"/>
    <lineage>
        <taxon>Bacteria</taxon>
        <taxon>Bacillati</taxon>
        <taxon>Actinomycetota</taxon>
        <taxon>Actinomycetes</taxon>
        <taxon>Cryptosporangiales</taxon>
        <taxon>Cryptosporangiaceae</taxon>
        <taxon>Cryptosporangium</taxon>
    </lineage>
</organism>
<dbReference type="Gene3D" id="3.20.170.20">
    <property type="entry name" value="Protein of unknown function DUF952"/>
    <property type="match status" value="1"/>
</dbReference>
<dbReference type="RefSeq" id="WP_345726639.1">
    <property type="nucleotide sequence ID" value="NZ_BAAAYN010000005.1"/>
</dbReference>
<dbReference type="EMBL" id="BAAAYN010000005">
    <property type="protein sequence ID" value="GAA3383311.1"/>
    <property type="molecule type" value="Genomic_DNA"/>
</dbReference>
<sequence>MFPAEAALVVVVALDEQRLDDVRWEPALNGGPFPHVYGSLPWTAVVGVYPVDGAAYIDDALPTE</sequence>
<gene>
    <name evidence="1" type="ORF">GCM10020369_08710</name>
</gene>
<evidence type="ECO:0008006" key="3">
    <source>
        <dbReference type="Google" id="ProtNLM"/>
    </source>
</evidence>
<keyword evidence="2" id="KW-1185">Reference proteome</keyword>
<dbReference type="Proteomes" id="UP001501676">
    <property type="component" value="Unassembled WGS sequence"/>
</dbReference>
<accession>A0ABP6SQZ0</accession>
<proteinExistence type="predicted"/>
<protein>
    <recommendedName>
        <fullName evidence="3">DUF952 domain-containing protein</fullName>
    </recommendedName>
</protein>
<evidence type="ECO:0000313" key="1">
    <source>
        <dbReference type="EMBL" id="GAA3383311.1"/>
    </source>
</evidence>
<reference evidence="2" key="1">
    <citation type="journal article" date="2019" name="Int. J. Syst. Evol. Microbiol.">
        <title>The Global Catalogue of Microorganisms (GCM) 10K type strain sequencing project: providing services to taxonomists for standard genome sequencing and annotation.</title>
        <authorList>
            <consortium name="The Broad Institute Genomics Platform"/>
            <consortium name="The Broad Institute Genome Sequencing Center for Infectious Disease"/>
            <person name="Wu L."/>
            <person name="Ma J."/>
        </authorList>
    </citation>
    <scope>NUCLEOTIDE SEQUENCE [LARGE SCALE GENOMIC DNA]</scope>
    <source>
        <strain evidence="2">JCM 9458</strain>
    </source>
</reference>